<dbReference type="InterPro" id="IPR049839">
    <property type="entry name" value="Lmo0850-like"/>
</dbReference>
<protein>
    <submittedName>
        <fullName evidence="1">Uncharacterized protein</fullName>
    </submittedName>
</protein>
<reference evidence="1 2" key="1">
    <citation type="submission" date="2020-08" db="EMBL/GenBank/DDBJ databases">
        <title>Genomic Encyclopedia of Type Strains, Phase IV (KMG-IV): sequencing the most valuable type-strain genomes for metagenomic binning, comparative biology and taxonomic classification.</title>
        <authorList>
            <person name="Goeker M."/>
        </authorList>
    </citation>
    <scope>NUCLEOTIDE SEQUENCE [LARGE SCALE GENOMIC DNA]</scope>
    <source>
        <strain evidence="1 2">DSM 19163</strain>
    </source>
</reference>
<proteinExistence type="predicted"/>
<gene>
    <name evidence="1" type="ORF">HNQ45_000953</name>
</gene>
<accession>A0A9Q2D066</accession>
<dbReference type="EMBL" id="JACHHF010000004">
    <property type="protein sequence ID" value="MBB5176069.1"/>
    <property type="molecule type" value="Genomic_DNA"/>
</dbReference>
<organism evidence="1 2">
    <name type="scientific">Nosocomiicoccus ampullae</name>
    <dbReference type="NCBI Taxonomy" id="489910"/>
    <lineage>
        <taxon>Bacteria</taxon>
        <taxon>Bacillati</taxon>
        <taxon>Bacillota</taxon>
        <taxon>Bacilli</taxon>
        <taxon>Bacillales</taxon>
        <taxon>Staphylococcaceae</taxon>
        <taxon>Nosocomiicoccus</taxon>
    </lineage>
</organism>
<comment type="caution">
    <text evidence="1">The sequence shown here is derived from an EMBL/GenBank/DDBJ whole genome shotgun (WGS) entry which is preliminary data.</text>
</comment>
<dbReference type="AlphaFoldDB" id="A0A9Q2D066"/>
<dbReference type="Proteomes" id="UP000579136">
    <property type="component" value="Unassembled WGS sequence"/>
</dbReference>
<dbReference type="NCBIfam" id="NF040845">
    <property type="entry name" value="lmo0850_fam"/>
    <property type="match status" value="1"/>
</dbReference>
<name>A0A9Q2D066_9STAP</name>
<evidence type="ECO:0000313" key="2">
    <source>
        <dbReference type="Proteomes" id="UP000579136"/>
    </source>
</evidence>
<sequence length="49" mass="5606">MKQNDKSKLKDAVRVLKELGIKVSVAPSRLEIMNRISNVEQLKLNENNI</sequence>
<dbReference type="RefSeq" id="WP_183673951.1">
    <property type="nucleotide sequence ID" value="NZ_CBCRYX010000007.1"/>
</dbReference>
<keyword evidence="2" id="KW-1185">Reference proteome</keyword>
<evidence type="ECO:0000313" key="1">
    <source>
        <dbReference type="EMBL" id="MBB5176069.1"/>
    </source>
</evidence>